<name>A0ABW5CS17_9HYPH</name>
<accession>A0ABW5CS17</accession>
<evidence type="ECO:0000313" key="2">
    <source>
        <dbReference type="EMBL" id="MFD2238787.1"/>
    </source>
</evidence>
<sequence>MPIRSIATLALLCGFFPSGALAQSWRAQGEGSAVVAGSLIEGELAGLRFSCTPQGVETRLTHNGATFDRQREHSVVLSVDGAARVLSMRAVPGQAGDDFVRRDAAEAAVPLLRALAAGREVEVSAPSGRYSLPLAGSARALSALEAGCAL</sequence>
<gene>
    <name evidence="2" type="ORF">ACFSKQ_15130</name>
</gene>
<proteinExistence type="predicted"/>
<evidence type="ECO:0000256" key="1">
    <source>
        <dbReference type="SAM" id="SignalP"/>
    </source>
</evidence>
<comment type="caution">
    <text evidence="2">The sequence shown here is derived from an EMBL/GenBank/DDBJ whole genome shotgun (WGS) entry which is preliminary data.</text>
</comment>
<organism evidence="2 3">
    <name type="scientific">Aureimonas populi</name>
    <dbReference type="NCBI Taxonomy" id="1701758"/>
    <lineage>
        <taxon>Bacteria</taxon>
        <taxon>Pseudomonadati</taxon>
        <taxon>Pseudomonadota</taxon>
        <taxon>Alphaproteobacteria</taxon>
        <taxon>Hyphomicrobiales</taxon>
        <taxon>Aurantimonadaceae</taxon>
        <taxon>Aureimonas</taxon>
    </lineage>
</organism>
<dbReference type="RefSeq" id="WP_209737253.1">
    <property type="nucleotide sequence ID" value="NZ_CP072611.1"/>
</dbReference>
<keyword evidence="3" id="KW-1185">Reference proteome</keyword>
<evidence type="ECO:0000313" key="3">
    <source>
        <dbReference type="Proteomes" id="UP001597371"/>
    </source>
</evidence>
<keyword evidence="1" id="KW-0732">Signal</keyword>
<dbReference type="Proteomes" id="UP001597371">
    <property type="component" value="Unassembled WGS sequence"/>
</dbReference>
<feature type="chain" id="PRO_5045104464" evidence="1">
    <location>
        <begin position="23"/>
        <end position="150"/>
    </location>
</feature>
<protein>
    <submittedName>
        <fullName evidence="2">Uncharacterized protein</fullName>
    </submittedName>
</protein>
<dbReference type="EMBL" id="JBHUIJ010000022">
    <property type="protein sequence ID" value="MFD2238787.1"/>
    <property type="molecule type" value="Genomic_DNA"/>
</dbReference>
<feature type="signal peptide" evidence="1">
    <location>
        <begin position="1"/>
        <end position="22"/>
    </location>
</feature>
<reference evidence="3" key="1">
    <citation type="journal article" date="2019" name="Int. J. Syst. Evol. Microbiol.">
        <title>The Global Catalogue of Microorganisms (GCM) 10K type strain sequencing project: providing services to taxonomists for standard genome sequencing and annotation.</title>
        <authorList>
            <consortium name="The Broad Institute Genomics Platform"/>
            <consortium name="The Broad Institute Genome Sequencing Center for Infectious Disease"/>
            <person name="Wu L."/>
            <person name="Ma J."/>
        </authorList>
    </citation>
    <scope>NUCLEOTIDE SEQUENCE [LARGE SCALE GENOMIC DNA]</scope>
    <source>
        <strain evidence="3">ZS-35-S2</strain>
    </source>
</reference>